<reference evidence="1" key="1">
    <citation type="journal article" date="2018" name="Genome Biol.">
        <title>SKESA: strategic k-mer extension for scrupulous assemblies.</title>
        <authorList>
            <person name="Souvorov A."/>
            <person name="Agarwala R."/>
            <person name="Lipman D.J."/>
        </authorList>
    </citation>
    <scope>NUCLEOTIDE SEQUENCE</scope>
    <source>
        <strain evidence="4">MA.NL_N1</strain>
        <strain evidence="3">MA.NL_N23</strain>
        <strain evidence="1">MA.NL_N24</strain>
        <strain evidence="2">MA.NL_N3</strain>
        <strain evidence="5">MA.NL_N4</strain>
    </source>
</reference>
<evidence type="ECO:0000313" key="5">
    <source>
        <dbReference type="EMBL" id="HAF6449812.1"/>
    </source>
</evidence>
<name>A0A745KY83_SALER</name>
<gene>
    <name evidence="1" type="ORF">G8A23_002425</name>
    <name evidence="5" type="ORF">G8B62_002890</name>
    <name evidence="2" type="ORF">G8B82_002426</name>
    <name evidence="4" type="ORF">G8N21_002893</name>
    <name evidence="3" type="ORF">G9A35_002425</name>
</gene>
<evidence type="ECO:0000313" key="4">
    <source>
        <dbReference type="EMBL" id="HAF4929525.1"/>
    </source>
</evidence>
<dbReference type="EMBL" id="DAAUWF010000004">
    <property type="protein sequence ID" value="HAF3476327.1"/>
    <property type="molecule type" value="Genomic_DNA"/>
</dbReference>
<accession>A0A745KY83</accession>
<evidence type="ECO:0000313" key="1">
    <source>
        <dbReference type="EMBL" id="HAF3265797.1"/>
    </source>
</evidence>
<sequence>MPKIQFDAKSGEMKVEEEISKITIDDKGLVKAEESVVNGNTVKYFEYENGSHITITQKNGSSEISSHNIQTTISADPEKPGFVTMTYRMGSGS</sequence>
<proteinExistence type="predicted"/>
<evidence type="ECO:0000313" key="3">
    <source>
        <dbReference type="EMBL" id="HAF3490249.1"/>
    </source>
</evidence>
<dbReference type="RefSeq" id="WP_033866617.1">
    <property type="nucleotide sequence ID" value="NZ_CAIZBJ010000038.1"/>
</dbReference>
<dbReference type="AlphaFoldDB" id="A0A745KY83"/>
<dbReference type="EMBL" id="DAAVIL010000004">
    <property type="protein sequence ID" value="HAF4929525.1"/>
    <property type="molecule type" value="Genomic_DNA"/>
</dbReference>
<evidence type="ECO:0000313" key="2">
    <source>
        <dbReference type="EMBL" id="HAF3476327.1"/>
    </source>
</evidence>
<dbReference type="EMBL" id="DAAUUQ010000003">
    <property type="protein sequence ID" value="HAF3265797.1"/>
    <property type="molecule type" value="Genomic_DNA"/>
</dbReference>
<dbReference type="EMBL" id="DAAUWK010000003">
    <property type="protein sequence ID" value="HAF3490249.1"/>
    <property type="molecule type" value="Genomic_DNA"/>
</dbReference>
<reference evidence="1" key="2">
    <citation type="submission" date="2020-02" db="EMBL/GenBank/DDBJ databases">
        <authorList>
            <consortium name="NCBI Pathogen Detection Project"/>
        </authorList>
    </citation>
    <scope>NUCLEOTIDE SEQUENCE</scope>
    <source>
        <strain evidence="4">MA.NL_N1</strain>
        <strain evidence="3">MA.NL_N23</strain>
        <strain evidence="1">MA.NL_N24</strain>
        <strain evidence="2">MA.NL_N3</strain>
        <strain evidence="5">MA.NL_N4</strain>
    </source>
</reference>
<comment type="caution">
    <text evidence="1">The sequence shown here is derived from an EMBL/GenBank/DDBJ whole genome shotgun (WGS) entry which is preliminary data.</text>
</comment>
<dbReference type="EMBL" id="DAAVYW010000004">
    <property type="protein sequence ID" value="HAF6449812.1"/>
    <property type="molecule type" value="Genomic_DNA"/>
</dbReference>
<organism evidence="1">
    <name type="scientific">Salmonella enterica</name>
    <name type="common">Salmonella choleraesuis</name>
    <dbReference type="NCBI Taxonomy" id="28901"/>
    <lineage>
        <taxon>Bacteria</taxon>
        <taxon>Pseudomonadati</taxon>
        <taxon>Pseudomonadota</taxon>
        <taxon>Gammaproteobacteria</taxon>
        <taxon>Enterobacterales</taxon>
        <taxon>Enterobacteriaceae</taxon>
        <taxon>Salmonella</taxon>
    </lineage>
</organism>
<protein>
    <submittedName>
        <fullName evidence="1">Uncharacterized protein</fullName>
    </submittedName>
</protein>